<keyword evidence="8 12" id="KW-0448">Lipopolysaccharide biosynthesis</keyword>
<comment type="similarity">
    <text evidence="12">Belongs to the ArnE family.</text>
</comment>
<evidence type="ECO:0000256" key="2">
    <source>
        <dbReference type="ARBA" id="ARBA00022448"/>
    </source>
</evidence>
<comment type="subunit">
    <text evidence="12">Heterodimer of ArnE and ArnF.</text>
</comment>
<comment type="caution">
    <text evidence="14">The sequence shown here is derived from an EMBL/GenBank/DDBJ whole genome shotgun (WGS) entry which is preliminary data.</text>
</comment>
<dbReference type="PANTHER" id="PTHR30561:SF23">
    <property type="entry name" value="4-AMINO-4-DEOXY-L-ARABINOSE-PHOSPHOUNDECAPRENOL FLIPPASE SUBUNIT ARNE-RELATED"/>
    <property type="match status" value="1"/>
</dbReference>
<comment type="pathway">
    <text evidence="12">Bacterial outer membrane biogenesis; lipopolysaccharide biosynthesis.</text>
</comment>
<evidence type="ECO:0000313" key="15">
    <source>
        <dbReference type="Proteomes" id="UP000294555"/>
    </source>
</evidence>
<feature type="transmembrane region" description="Helical" evidence="12">
    <location>
        <begin position="96"/>
        <end position="115"/>
    </location>
</feature>
<keyword evidence="15" id="KW-1185">Reference proteome</keyword>
<keyword evidence="5 12" id="KW-0997">Cell inner membrane</keyword>
<reference evidence="14 15" key="1">
    <citation type="submission" date="2019-02" db="EMBL/GenBank/DDBJ databases">
        <title>Investigation of anaerobic lignin degradation for improved lignocellulosic biofuels.</title>
        <authorList>
            <person name="Deangelis K."/>
        </authorList>
    </citation>
    <scope>NUCLEOTIDE SEQUENCE [LARGE SCALE GENOMIC DNA]</scope>
    <source>
        <strain evidence="14 15">159R</strain>
    </source>
</reference>
<proteinExistence type="inferred from homology"/>
<dbReference type="FunFam" id="1.10.3730.20:FF:000002">
    <property type="entry name" value="Probable 4-amino-4-deoxy-L-arabinose-phosphoundecaprenol flippase subunit ArnE"/>
    <property type="match status" value="1"/>
</dbReference>
<keyword evidence="9 12" id="KW-1133">Transmembrane helix</keyword>
<keyword evidence="2 12" id="KW-0813">Transport</keyword>
<keyword evidence="10 12" id="KW-0443">Lipid metabolism</keyword>
<dbReference type="Gene3D" id="1.10.3730.20">
    <property type="match status" value="1"/>
</dbReference>
<evidence type="ECO:0000256" key="5">
    <source>
        <dbReference type="ARBA" id="ARBA00022519"/>
    </source>
</evidence>
<dbReference type="GO" id="GO:0009103">
    <property type="term" value="P:lipopolysaccharide biosynthetic process"/>
    <property type="evidence" value="ECO:0007669"/>
    <property type="project" value="UniProtKB-UniRule"/>
</dbReference>
<evidence type="ECO:0000256" key="6">
    <source>
        <dbReference type="ARBA" id="ARBA00022556"/>
    </source>
</evidence>
<protein>
    <recommendedName>
        <fullName evidence="12">Probable 4-amino-4-deoxy-L-arabinose-phosphoundecaprenol flippase subunit ArnE</fullName>
        <shortName evidence="12">L-Ara4N-phosphoundecaprenol flippase subunit ArnE</shortName>
    </recommendedName>
    <alternativeName>
        <fullName evidence="12">Undecaprenyl phosphate-aminoarabinose flippase subunit ArnE</fullName>
    </alternativeName>
</protein>
<gene>
    <name evidence="12" type="primary">arnE</name>
    <name evidence="14" type="ORF">EZJ58_2784</name>
</gene>
<dbReference type="NCBIfam" id="NF011625">
    <property type="entry name" value="PRK15051.1"/>
    <property type="match status" value="1"/>
</dbReference>
<dbReference type="InterPro" id="IPR000620">
    <property type="entry name" value="EamA_dom"/>
</dbReference>
<dbReference type="Proteomes" id="UP000294555">
    <property type="component" value="Unassembled WGS sequence"/>
</dbReference>
<comment type="function">
    <text evidence="12">Translocates 4-amino-4-deoxy-L-arabinose-phosphoundecaprenol (alpha-L-Ara4N-phosphoundecaprenol) from the cytoplasmic to the periplasmic side of the inner membrane.</text>
</comment>
<evidence type="ECO:0000256" key="12">
    <source>
        <dbReference type="HAMAP-Rule" id="MF_01869"/>
    </source>
</evidence>
<feature type="transmembrane region" description="Helical" evidence="12">
    <location>
        <begin position="44"/>
        <end position="63"/>
    </location>
</feature>
<feature type="domain" description="EamA" evidence="13">
    <location>
        <begin position="25"/>
        <end position="112"/>
    </location>
</feature>
<evidence type="ECO:0000256" key="1">
    <source>
        <dbReference type="ARBA" id="ARBA00004651"/>
    </source>
</evidence>
<evidence type="ECO:0000256" key="8">
    <source>
        <dbReference type="ARBA" id="ARBA00022985"/>
    </source>
</evidence>
<dbReference type="InterPro" id="IPR000390">
    <property type="entry name" value="Small_drug/metabolite_transptr"/>
</dbReference>
<evidence type="ECO:0000256" key="10">
    <source>
        <dbReference type="ARBA" id="ARBA00023098"/>
    </source>
</evidence>
<dbReference type="UniPathway" id="UPA00030"/>
<accession>A0A4R1NBH7</accession>
<organism evidence="14 15">
    <name type="scientific">Sodalis ligni</name>
    <dbReference type="NCBI Taxonomy" id="2697027"/>
    <lineage>
        <taxon>Bacteria</taxon>
        <taxon>Pseudomonadati</taxon>
        <taxon>Pseudomonadota</taxon>
        <taxon>Gammaproteobacteria</taxon>
        <taxon>Enterobacterales</taxon>
        <taxon>Bruguierivoracaceae</taxon>
        <taxon>Sodalis</taxon>
    </lineage>
</organism>
<dbReference type="RefSeq" id="WP_132923428.1">
    <property type="nucleotide sequence ID" value="NZ_SJOI01000001.1"/>
</dbReference>
<keyword evidence="3 12" id="KW-1003">Cell membrane</keyword>
<dbReference type="PANTHER" id="PTHR30561">
    <property type="entry name" value="SMR FAMILY PROTON-DEPENDENT DRUG EFFLUX TRANSPORTER SUGE"/>
    <property type="match status" value="1"/>
</dbReference>
<evidence type="ECO:0000259" key="13">
    <source>
        <dbReference type="Pfam" id="PF00892"/>
    </source>
</evidence>
<dbReference type="SUPFAM" id="SSF103481">
    <property type="entry name" value="Multidrug resistance efflux transporter EmrE"/>
    <property type="match status" value="1"/>
</dbReference>
<dbReference type="GO" id="GO:0005886">
    <property type="term" value="C:plasma membrane"/>
    <property type="evidence" value="ECO:0007669"/>
    <property type="project" value="UniProtKB-SubCell"/>
</dbReference>
<keyword evidence="11 12" id="KW-0472">Membrane</keyword>
<dbReference type="Pfam" id="PF00892">
    <property type="entry name" value="EamA"/>
    <property type="match status" value="1"/>
</dbReference>
<dbReference type="GO" id="GO:0009245">
    <property type="term" value="P:lipid A biosynthetic process"/>
    <property type="evidence" value="ECO:0007669"/>
    <property type="project" value="UniProtKB-UniRule"/>
</dbReference>
<dbReference type="InterPro" id="IPR022883">
    <property type="entry name" value="Flippase_ArnE"/>
</dbReference>
<evidence type="ECO:0000256" key="3">
    <source>
        <dbReference type="ARBA" id="ARBA00022475"/>
    </source>
</evidence>
<evidence type="ECO:0000256" key="11">
    <source>
        <dbReference type="ARBA" id="ARBA00023136"/>
    </source>
</evidence>
<keyword evidence="4 12" id="KW-0444">Lipid biosynthesis</keyword>
<comment type="subcellular location">
    <subcellularLocation>
        <location evidence="12">Cell inner membrane</location>
        <topology evidence="12">Multi-pass membrane protein</topology>
    </subcellularLocation>
    <subcellularLocation>
        <location evidence="1">Cell membrane</location>
        <topology evidence="1">Multi-pass membrane protein</topology>
    </subcellularLocation>
</comment>
<sequence length="116" mass="12977">MNGYLLVLLASLLACGGQLCQKQAALCWRRRRPPQHRRRATLGWLAAAAVLLIIAMVVWLSVLQRLPLSQAYPMLSLNFVLVALCAHWLFHERITLRQWCGVASIILGIALMGLFA</sequence>
<dbReference type="OrthoDB" id="6058674at2"/>
<dbReference type="InterPro" id="IPR037185">
    <property type="entry name" value="EmrE-like"/>
</dbReference>
<keyword evidence="7 12" id="KW-0812">Transmembrane</keyword>
<dbReference type="GO" id="GO:1901505">
    <property type="term" value="F:carbohydrate derivative transmembrane transporter activity"/>
    <property type="evidence" value="ECO:0007669"/>
    <property type="project" value="InterPro"/>
</dbReference>
<dbReference type="AlphaFoldDB" id="A0A4R1NBH7"/>
<evidence type="ECO:0000313" key="14">
    <source>
        <dbReference type="EMBL" id="TCL04653.1"/>
    </source>
</evidence>
<name>A0A4R1NBH7_9GAMM</name>
<evidence type="ECO:0000256" key="4">
    <source>
        <dbReference type="ARBA" id="ARBA00022516"/>
    </source>
</evidence>
<feature type="transmembrane region" description="Helical" evidence="12">
    <location>
        <begin position="70"/>
        <end position="90"/>
    </location>
</feature>
<evidence type="ECO:0000256" key="9">
    <source>
        <dbReference type="ARBA" id="ARBA00022989"/>
    </source>
</evidence>
<dbReference type="HAMAP" id="MF_01869">
    <property type="entry name" value="Flippase_ArnE"/>
    <property type="match status" value="1"/>
</dbReference>
<keyword evidence="6 12" id="KW-0441">Lipid A biosynthesis</keyword>
<evidence type="ECO:0000256" key="7">
    <source>
        <dbReference type="ARBA" id="ARBA00022692"/>
    </source>
</evidence>
<dbReference type="EMBL" id="SJOI01000001">
    <property type="protein sequence ID" value="TCL04653.1"/>
    <property type="molecule type" value="Genomic_DNA"/>
</dbReference>